<feature type="compositionally biased region" description="Basic and acidic residues" evidence="1">
    <location>
        <begin position="24"/>
        <end position="40"/>
    </location>
</feature>
<feature type="region of interest" description="Disordered" evidence="1">
    <location>
        <begin position="20"/>
        <end position="52"/>
    </location>
</feature>
<dbReference type="RefSeq" id="WP_272135950.1">
    <property type="nucleotide sequence ID" value="NZ_JAQLOI010000001.1"/>
</dbReference>
<gene>
    <name evidence="2" type="ORF">PGX00_10455</name>
</gene>
<reference evidence="2 3" key="1">
    <citation type="submission" date="2023-01" db="EMBL/GenBank/DDBJ databases">
        <title>Vibrio sp. KJ40-1 sp.nov, isolated from marine algae.</title>
        <authorList>
            <person name="Butt M."/>
            <person name="Kim J.M.J."/>
            <person name="Jeon C.O.C."/>
        </authorList>
    </citation>
    <scope>NUCLEOTIDE SEQUENCE [LARGE SCALE GENOMIC DNA]</scope>
    <source>
        <strain evidence="2 3">KJ40-1</strain>
    </source>
</reference>
<dbReference type="EMBL" id="JAQLOI010000001">
    <property type="protein sequence ID" value="MDB1124044.1"/>
    <property type="molecule type" value="Genomic_DNA"/>
</dbReference>
<evidence type="ECO:0000256" key="1">
    <source>
        <dbReference type="SAM" id="MobiDB-lite"/>
    </source>
</evidence>
<organism evidence="2 3">
    <name type="scientific">Vibrio algarum</name>
    <dbReference type="NCBI Taxonomy" id="3020714"/>
    <lineage>
        <taxon>Bacteria</taxon>
        <taxon>Pseudomonadati</taxon>
        <taxon>Pseudomonadota</taxon>
        <taxon>Gammaproteobacteria</taxon>
        <taxon>Vibrionales</taxon>
        <taxon>Vibrionaceae</taxon>
        <taxon>Vibrio</taxon>
    </lineage>
</organism>
<accession>A0ABT4YR61</accession>
<keyword evidence="3" id="KW-1185">Reference proteome</keyword>
<feature type="compositionally biased region" description="Basic residues" evidence="1">
    <location>
        <begin position="41"/>
        <end position="52"/>
    </location>
</feature>
<sequence length="72" mass="8421">MLADTIERVNKLRKQALNNPEFVRSSKEHERNIALAEKRTHTNSKRAIKKQKRFDEVYQQSEFGVNPSGLTH</sequence>
<name>A0ABT4YR61_9VIBR</name>
<dbReference type="Proteomes" id="UP001210678">
    <property type="component" value="Unassembled WGS sequence"/>
</dbReference>
<protein>
    <submittedName>
        <fullName evidence="2">Uncharacterized protein</fullName>
    </submittedName>
</protein>
<evidence type="ECO:0000313" key="3">
    <source>
        <dbReference type="Proteomes" id="UP001210678"/>
    </source>
</evidence>
<evidence type="ECO:0000313" key="2">
    <source>
        <dbReference type="EMBL" id="MDB1124044.1"/>
    </source>
</evidence>
<comment type="caution">
    <text evidence="2">The sequence shown here is derived from an EMBL/GenBank/DDBJ whole genome shotgun (WGS) entry which is preliminary data.</text>
</comment>
<proteinExistence type="predicted"/>